<dbReference type="InterPro" id="IPR047789">
    <property type="entry name" value="CU044_5270-like"/>
</dbReference>
<name>A0ABN3JIW3_9ACTN</name>
<dbReference type="Proteomes" id="UP001501231">
    <property type="component" value="Unassembled WGS sequence"/>
</dbReference>
<keyword evidence="3" id="KW-1185">Reference proteome</keyword>
<dbReference type="NCBIfam" id="NF038083">
    <property type="entry name" value="CU044_5270_fam"/>
    <property type="match status" value="1"/>
</dbReference>
<accession>A0ABN3JIW3</accession>
<organism evidence="2 3">
    <name type="scientific">Actinomadura vinacea</name>
    <dbReference type="NCBI Taxonomy" id="115336"/>
    <lineage>
        <taxon>Bacteria</taxon>
        <taxon>Bacillati</taxon>
        <taxon>Actinomycetota</taxon>
        <taxon>Actinomycetes</taxon>
        <taxon>Streptosporangiales</taxon>
        <taxon>Thermomonosporaceae</taxon>
        <taxon>Actinomadura</taxon>
    </lineage>
</organism>
<feature type="region of interest" description="Disordered" evidence="1">
    <location>
        <begin position="155"/>
        <end position="176"/>
    </location>
</feature>
<protein>
    <recommendedName>
        <fullName evidence="4">CU044_5270 family protein</fullName>
    </recommendedName>
</protein>
<evidence type="ECO:0000256" key="1">
    <source>
        <dbReference type="SAM" id="MobiDB-lite"/>
    </source>
</evidence>
<comment type="caution">
    <text evidence="2">The sequence shown here is derived from an EMBL/GenBank/DDBJ whole genome shotgun (WGS) entry which is preliminary data.</text>
</comment>
<evidence type="ECO:0000313" key="3">
    <source>
        <dbReference type="Proteomes" id="UP001501231"/>
    </source>
</evidence>
<proteinExistence type="predicted"/>
<dbReference type="EMBL" id="BAAARW010000020">
    <property type="protein sequence ID" value="GAA2431737.1"/>
    <property type="molecule type" value="Genomic_DNA"/>
</dbReference>
<dbReference type="RefSeq" id="WP_344592306.1">
    <property type="nucleotide sequence ID" value="NZ_BAAARW010000020.1"/>
</dbReference>
<evidence type="ECO:0008006" key="4">
    <source>
        <dbReference type="Google" id="ProtNLM"/>
    </source>
</evidence>
<sequence>MDELDALRQMRTALAEEEHPDRIALRTNWRAGTRERPRRGFRVQLGGFRIPLVSMVATAAVVTSAVAVVTLRSDPEPAPQNGNVLLVAATNAQKAPIGKYWHVKKRSGEIKAVGKKASTHYRVDSRQGGEIWAERNGKAIQAHREFADVPVTAEDKRRWQAAGSPEKPRIPDPDDANDYVMLDMTPRGSQTPPAWYPSDDRYFGLTAAQIAKLPTEPRALEEALLNLEGVWRAVATSNKPEPLRALHGQDRVRALSDVTVTLLSTAPAPPAVRAAVFRMLAAQPGVKAEGKVTDPIGRTGTAVSLPLETTMPLGLYTAPKQLATYRRQMIIDPDAGTLLAIRHLVDKPPRGRKKLPSGDLGQTRWLKAENMPDRFHRPGELASYEVYEVTEWTNAEPQR</sequence>
<reference evidence="2 3" key="1">
    <citation type="journal article" date="2019" name="Int. J. Syst. Evol. Microbiol.">
        <title>The Global Catalogue of Microorganisms (GCM) 10K type strain sequencing project: providing services to taxonomists for standard genome sequencing and annotation.</title>
        <authorList>
            <consortium name="The Broad Institute Genomics Platform"/>
            <consortium name="The Broad Institute Genome Sequencing Center for Infectious Disease"/>
            <person name="Wu L."/>
            <person name="Ma J."/>
        </authorList>
    </citation>
    <scope>NUCLEOTIDE SEQUENCE [LARGE SCALE GENOMIC DNA]</scope>
    <source>
        <strain evidence="2 3">JCM 3325</strain>
    </source>
</reference>
<gene>
    <name evidence="2" type="ORF">GCM10010191_51990</name>
</gene>
<evidence type="ECO:0000313" key="2">
    <source>
        <dbReference type="EMBL" id="GAA2431737.1"/>
    </source>
</evidence>